<dbReference type="Pfam" id="PF22942">
    <property type="entry name" value="DUF7025"/>
    <property type="match status" value="1"/>
</dbReference>
<proteinExistence type="predicted"/>
<gene>
    <name evidence="3" type="ORF">VNI00_016150</name>
</gene>
<sequence>MHSSSKGKGPPAPEPSWSSYPSEANTNKENCDLDASTLGRVEAPVPPSLKIKRVDHHYSDWDKSWKYRDSNSKVTAESSIPIFMRGPWEEYSFIFVRRIPKVQGEEPTFKIIIKNEYIVKACKDVIGSWPGISWNANPLEVDPEVFLTVLDKFTEYRDKLRDAVKKTIEQNHVLSSINLLLSFLYAEYQTTIRLIDQHKTHRETTFNHLYALLVPNSLLVARCGITGQPRVFELKSWTRGVVGDTLCYQLMCESVDLVDNPISDTVGISRVQANIAIKSFWGTIPIGELVIYPLKYHVEPERLKECVVRRGKKWVDLIGIHHKEFDGIAIFEKDICRTFRRAVKGRVMIDRVSFKRFNANYRFPIAAVKHISVDSSDPSASVANRMYPSRSIRSLYDDGSVAKNKVSIINDRQSVKPEISDEELLLTPTTVYGFSLSDKLWLQFDVEKISDVKWNSEAFTNLILPDGRRQLLQSLVEAHHREIGFDDFIEGI</sequence>
<dbReference type="AlphaFoldDB" id="A0AAW0BD41"/>
<evidence type="ECO:0000259" key="2">
    <source>
        <dbReference type="Pfam" id="PF22942"/>
    </source>
</evidence>
<dbReference type="PANTHER" id="PTHR46411:SF3">
    <property type="entry name" value="AAA+ ATPASE DOMAIN-CONTAINING PROTEIN"/>
    <property type="match status" value="1"/>
</dbReference>
<evidence type="ECO:0000313" key="3">
    <source>
        <dbReference type="EMBL" id="KAK7024646.1"/>
    </source>
</evidence>
<reference evidence="3 4" key="1">
    <citation type="submission" date="2024-01" db="EMBL/GenBank/DDBJ databases">
        <title>A draft genome for a cacao thread blight-causing isolate of Paramarasmius palmivorus.</title>
        <authorList>
            <person name="Baruah I.K."/>
            <person name="Bukari Y."/>
            <person name="Amoako-Attah I."/>
            <person name="Meinhardt L.W."/>
            <person name="Bailey B.A."/>
            <person name="Cohen S.P."/>
        </authorList>
    </citation>
    <scope>NUCLEOTIDE SEQUENCE [LARGE SCALE GENOMIC DNA]</scope>
    <source>
        <strain evidence="3 4">GH-12</strain>
    </source>
</reference>
<comment type="caution">
    <text evidence="3">The sequence shown here is derived from an EMBL/GenBank/DDBJ whole genome shotgun (WGS) entry which is preliminary data.</text>
</comment>
<organism evidence="3 4">
    <name type="scientific">Paramarasmius palmivorus</name>
    <dbReference type="NCBI Taxonomy" id="297713"/>
    <lineage>
        <taxon>Eukaryota</taxon>
        <taxon>Fungi</taxon>
        <taxon>Dikarya</taxon>
        <taxon>Basidiomycota</taxon>
        <taxon>Agaricomycotina</taxon>
        <taxon>Agaricomycetes</taxon>
        <taxon>Agaricomycetidae</taxon>
        <taxon>Agaricales</taxon>
        <taxon>Marasmiineae</taxon>
        <taxon>Marasmiaceae</taxon>
        <taxon>Paramarasmius</taxon>
    </lineage>
</organism>
<evidence type="ECO:0000256" key="1">
    <source>
        <dbReference type="SAM" id="MobiDB-lite"/>
    </source>
</evidence>
<feature type="domain" description="DUF7025" evidence="2">
    <location>
        <begin position="197"/>
        <end position="297"/>
    </location>
</feature>
<accession>A0AAW0BD41</accession>
<dbReference type="InterPro" id="IPR054289">
    <property type="entry name" value="DUF7025"/>
</dbReference>
<feature type="region of interest" description="Disordered" evidence="1">
    <location>
        <begin position="1"/>
        <end position="32"/>
    </location>
</feature>
<keyword evidence="4" id="KW-1185">Reference proteome</keyword>
<name>A0AAW0BD41_9AGAR</name>
<feature type="compositionally biased region" description="Polar residues" evidence="1">
    <location>
        <begin position="16"/>
        <end position="28"/>
    </location>
</feature>
<protein>
    <recommendedName>
        <fullName evidence="2">DUF7025 domain-containing protein</fullName>
    </recommendedName>
</protein>
<dbReference type="Proteomes" id="UP001383192">
    <property type="component" value="Unassembled WGS sequence"/>
</dbReference>
<dbReference type="PANTHER" id="PTHR46411">
    <property type="entry name" value="FAMILY ATPASE, PUTATIVE-RELATED"/>
    <property type="match status" value="1"/>
</dbReference>
<evidence type="ECO:0000313" key="4">
    <source>
        <dbReference type="Proteomes" id="UP001383192"/>
    </source>
</evidence>
<dbReference type="EMBL" id="JAYKXP010000118">
    <property type="protein sequence ID" value="KAK7024646.1"/>
    <property type="molecule type" value="Genomic_DNA"/>
</dbReference>